<dbReference type="Gene3D" id="1.20.1440.110">
    <property type="entry name" value="acylaminoacyl peptidase"/>
    <property type="match status" value="1"/>
</dbReference>
<accession>A0ABS5GBT0</accession>
<evidence type="ECO:0000313" key="1">
    <source>
        <dbReference type="EMBL" id="MBR1138734.1"/>
    </source>
</evidence>
<dbReference type="Proteomes" id="UP001314635">
    <property type="component" value="Unassembled WGS sequence"/>
</dbReference>
<organism evidence="1 2">
    <name type="scientific">Bradyrhizobium denitrificans</name>
    <dbReference type="NCBI Taxonomy" id="2734912"/>
    <lineage>
        <taxon>Bacteria</taxon>
        <taxon>Pseudomonadati</taxon>
        <taxon>Pseudomonadota</taxon>
        <taxon>Alphaproteobacteria</taxon>
        <taxon>Hyphomicrobiales</taxon>
        <taxon>Nitrobacteraceae</taxon>
        <taxon>Bradyrhizobium</taxon>
    </lineage>
</organism>
<name>A0ABS5GBT0_9BRAD</name>
<keyword evidence="2" id="KW-1185">Reference proteome</keyword>
<reference evidence="2" key="1">
    <citation type="journal article" date="2021" name="ISME J.">
        <title>Evolutionary origin and ecological implication of a unique nif island in free-living Bradyrhizobium lineages.</title>
        <authorList>
            <person name="Tao J."/>
        </authorList>
    </citation>
    <scope>NUCLEOTIDE SEQUENCE [LARGE SCALE GENOMIC DNA]</scope>
    <source>
        <strain evidence="2">SZCCT0094</strain>
    </source>
</reference>
<dbReference type="SUPFAM" id="SSF53474">
    <property type="entry name" value="alpha/beta-Hydrolases"/>
    <property type="match status" value="1"/>
</dbReference>
<evidence type="ECO:0000313" key="2">
    <source>
        <dbReference type="Proteomes" id="UP001314635"/>
    </source>
</evidence>
<protein>
    <recommendedName>
        <fullName evidence="3">Alpha/beta hydrolase</fullName>
    </recommendedName>
</protein>
<evidence type="ECO:0008006" key="3">
    <source>
        <dbReference type="Google" id="ProtNLM"/>
    </source>
</evidence>
<dbReference type="EMBL" id="JAFCLK010000023">
    <property type="protein sequence ID" value="MBR1138734.1"/>
    <property type="molecule type" value="Genomic_DNA"/>
</dbReference>
<dbReference type="Gene3D" id="3.40.50.1820">
    <property type="entry name" value="alpha/beta hydrolase"/>
    <property type="match status" value="1"/>
</dbReference>
<gene>
    <name evidence="1" type="ORF">JQ619_23495</name>
</gene>
<dbReference type="InterPro" id="IPR029058">
    <property type="entry name" value="AB_hydrolase_fold"/>
</dbReference>
<comment type="caution">
    <text evidence="1">The sequence shown here is derived from an EMBL/GenBank/DDBJ whole genome shotgun (WGS) entry which is preliminary data.</text>
</comment>
<proteinExistence type="predicted"/>
<sequence>MKKPSRARKRCAMGSEGVLKAFGPWSEREEVSDALTRLLDATSERESELAECLAIVQRIYNDDADSWYQEWMRAAEVMRGGACSLADAGLLEAARRKWLRAVNYYEVAASSIGSCPVRSQSVDAGIRTCALDYLSLGVRQGEVVTIAWRPDYSLEACFLPASDRPEPAPMVVCICEPGRRKEKSLLMLAGHAAERGLSLLVVDLLGPGPTSRFEDIVGHRDLETAIGSVMDYVCGRDDVDDGRIAILADDWSSSFVARGIALDPRYAAAVCDAGLWDIHERVCLSRRLTPDERACLPSASDCRVARQIMCPLLVALPDRGWLRADIATRLVAQMKREHLDVTLKIFASDQGGVCDAQSNAAIFDWIAARLAGAPKLPS</sequence>